<evidence type="ECO:0000313" key="2">
    <source>
        <dbReference type="Proteomes" id="UP000593571"/>
    </source>
</evidence>
<dbReference type="Proteomes" id="UP000593571">
    <property type="component" value="Unassembled WGS sequence"/>
</dbReference>
<reference evidence="1 2" key="1">
    <citation type="journal article" date="2020" name="Nature">
        <title>Six reference-quality genomes reveal evolution of bat adaptations.</title>
        <authorList>
            <person name="Jebb D."/>
            <person name="Huang Z."/>
            <person name="Pippel M."/>
            <person name="Hughes G.M."/>
            <person name="Lavrichenko K."/>
            <person name="Devanna P."/>
            <person name="Winkler S."/>
            <person name="Jermiin L.S."/>
            <person name="Skirmuntt E.C."/>
            <person name="Katzourakis A."/>
            <person name="Burkitt-Gray L."/>
            <person name="Ray D.A."/>
            <person name="Sullivan K.A.M."/>
            <person name="Roscito J.G."/>
            <person name="Kirilenko B.M."/>
            <person name="Davalos L.M."/>
            <person name="Corthals A.P."/>
            <person name="Power M.L."/>
            <person name="Jones G."/>
            <person name="Ransome R.D."/>
            <person name="Dechmann D.K.N."/>
            <person name="Locatelli A.G."/>
            <person name="Puechmaille S.J."/>
            <person name="Fedrigo O."/>
            <person name="Jarvis E.D."/>
            <person name="Hiller M."/>
            <person name="Vernes S.C."/>
            <person name="Myers E.W."/>
            <person name="Teeling E.C."/>
        </authorList>
    </citation>
    <scope>NUCLEOTIDE SEQUENCE [LARGE SCALE GENOMIC DNA]</scope>
    <source>
        <strain evidence="1">MRouAeg1</strain>
        <tissue evidence="1">Muscle</tissue>
    </source>
</reference>
<evidence type="ECO:0000313" key="1">
    <source>
        <dbReference type="EMBL" id="KAF6495806.1"/>
    </source>
</evidence>
<comment type="caution">
    <text evidence="1">The sequence shown here is derived from an EMBL/GenBank/DDBJ whole genome shotgun (WGS) entry which is preliminary data.</text>
</comment>
<keyword evidence="2" id="KW-1185">Reference proteome</keyword>
<proteinExistence type="predicted"/>
<dbReference type="EMBL" id="JACASE010000002">
    <property type="protein sequence ID" value="KAF6495806.1"/>
    <property type="molecule type" value="Genomic_DNA"/>
</dbReference>
<organism evidence="1 2">
    <name type="scientific">Rousettus aegyptiacus</name>
    <name type="common">Egyptian fruit bat</name>
    <name type="synonym">Pteropus aegyptiacus</name>
    <dbReference type="NCBI Taxonomy" id="9407"/>
    <lineage>
        <taxon>Eukaryota</taxon>
        <taxon>Metazoa</taxon>
        <taxon>Chordata</taxon>
        <taxon>Craniata</taxon>
        <taxon>Vertebrata</taxon>
        <taxon>Euteleostomi</taxon>
        <taxon>Mammalia</taxon>
        <taxon>Eutheria</taxon>
        <taxon>Laurasiatheria</taxon>
        <taxon>Chiroptera</taxon>
        <taxon>Yinpterochiroptera</taxon>
        <taxon>Pteropodoidea</taxon>
        <taxon>Pteropodidae</taxon>
        <taxon>Rousettinae</taxon>
        <taxon>Rousettus</taxon>
    </lineage>
</organism>
<name>A0A7J8JFY6_ROUAE</name>
<gene>
    <name evidence="1" type="ORF">HJG63_010172</name>
</gene>
<accession>A0A7J8JFY6</accession>
<protein>
    <submittedName>
        <fullName evidence="1">Uncharacterized protein</fullName>
    </submittedName>
</protein>
<sequence>MCLKSVYAATAHICTKCTGRPCLKVRVVLAFRPQVAFQPQVAFPMSVTSFTMETGPYTICPLFPFFRHVSPYSLLLTSLQLWWAPRCFLRPARPASAVQPCVGFASSTCIASSRILLTHSLTSFKTLRKCYLNIPQPTSAAF</sequence>
<dbReference type="AlphaFoldDB" id="A0A7J8JFY6"/>